<evidence type="ECO:0000313" key="6">
    <source>
        <dbReference type="EMBL" id="OKH91786.1"/>
    </source>
</evidence>
<protein>
    <submittedName>
        <fullName evidence="6">Integrase</fullName>
    </submittedName>
</protein>
<feature type="domain" description="Tyr recombinase" evidence="5">
    <location>
        <begin position="172"/>
        <end position="385"/>
    </location>
</feature>
<keyword evidence="3" id="KW-0233">DNA recombination</keyword>
<dbReference type="GO" id="GO:0006310">
    <property type="term" value="P:DNA recombination"/>
    <property type="evidence" value="ECO:0007669"/>
    <property type="project" value="UniProtKB-KW"/>
</dbReference>
<dbReference type="STRING" id="1048205.AB852_26290"/>
<sequence length="391" mass="43553">MDGKLVIDDLRVQELELADGTFAYTILWPEGATHREADGFLRTRQPGTDRTYAFQLVDHLRWLVHEGLTLASVTLDDLYRYMGAVGAKVPGPYGQPWRTGKRPYGHSALKLAASCLKGFYLHVSGLGINEELGKRLDRSRLPTRQDRNRALLGHTQKQLPKNPLTPKQVRRRHPKMAPEGAKQILMEAVNSARDRMVVTWLADGGFRIGELCGLHQADLHLREKAACGQCRSPHVHVVHRPANPNRAAAKTKAEWSIDEGVVRDGLIRRVSPAMIHTYFEYMTCEYPRDAGHGMLLVQQHGPRQGQPWSTDAARGMLRRAGDRAELGRVKPHGFRHSFATAVLDASGGDLVVTREAGGWASASTVDEIYAHADVHDPDFARALQKVWGEEA</sequence>
<dbReference type="InterPro" id="IPR013762">
    <property type="entry name" value="Integrase-like_cat_sf"/>
</dbReference>
<dbReference type="PROSITE" id="PS51898">
    <property type="entry name" value="TYR_RECOMBINASE"/>
    <property type="match status" value="1"/>
</dbReference>
<dbReference type="EMBL" id="LFBV01000008">
    <property type="protein sequence ID" value="OKH91786.1"/>
    <property type="molecule type" value="Genomic_DNA"/>
</dbReference>
<dbReference type="Pfam" id="PF00589">
    <property type="entry name" value="Phage_integrase"/>
    <property type="match status" value="1"/>
</dbReference>
<dbReference type="SUPFAM" id="SSF56349">
    <property type="entry name" value="DNA breaking-rejoining enzymes"/>
    <property type="match status" value="1"/>
</dbReference>
<keyword evidence="7" id="KW-1185">Reference proteome</keyword>
<dbReference type="InterPro" id="IPR050090">
    <property type="entry name" value="Tyrosine_recombinase_XerCD"/>
</dbReference>
<gene>
    <name evidence="6" type="ORF">AB852_26290</name>
</gene>
<comment type="similarity">
    <text evidence="1">Belongs to the 'phage' integrase family.</text>
</comment>
<feature type="region of interest" description="Disordered" evidence="4">
    <location>
        <begin position="149"/>
        <end position="176"/>
    </location>
</feature>
<dbReference type="GO" id="GO:0015074">
    <property type="term" value="P:DNA integration"/>
    <property type="evidence" value="ECO:0007669"/>
    <property type="project" value="InterPro"/>
</dbReference>
<dbReference type="PANTHER" id="PTHR30349">
    <property type="entry name" value="PHAGE INTEGRASE-RELATED"/>
    <property type="match status" value="1"/>
</dbReference>
<dbReference type="InterPro" id="IPR002104">
    <property type="entry name" value="Integrase_catalytic"/>
</dbReference>
<dbReference type="Gene3D" id="1.10.443.10">
    <property type="entry name" value="Intergrase catalytic core"/>
    <property type="match status" value="1"/>
</dbReference>
<dbReference type="InterPro" id="IPR011010">
    <property type="entry name" value="DNA_brk_join_enz"/>
</dbReference>
<evidence type="ECO:0000259" key="5">
    <source>
        <dbReference type="PROSITE" id="PS51898"/>
    </source>
</evidence>
<evidence type="ECO:0000256" key="3">
    <source>
        <dbReference type="ARBA" id="ARBA00023172"/>
    </source>
</evidence>
<dbReference type="GO" id="GO:0003677">
    <property type="term" value="F:DNA binding"/>
    <property type="evidence" value="ECO:0007669"/>
    <property type="project" value="UniProtKB-KW"/>
</dbReference>
<evidence type="ECO:0000256" key="1">
    <source>
        <dbReference type="ARBA" id="ARBA00008857"/>
    </source>
</evidence>
<evidence type="ECO:0000313" key="7">
    <source>
        <dbReference type="Proteomes" id="UP000186455"/>
    </source>
</evidence>
<dbReference type="Proteomes" id="UP000186455">
    <property type="component" value="Unassembled WGS sequence"/>
</dbReference>
<proteinExistence type="inferred from homology"/>
<dbReference type="AlphaFoldDB" id="A0A1Q4V1U9"/>
<reference evidence="6 7" key="1">
    <citation type="submission" date="2015-06" db="EMBL/GenBank/DDBJ databases">
        <title>Cloning and characterization of the uncialamcin biosynthetic gene cluster.</title>
        <authorList>
            <person name="Yan X."/>
            <person name="Huang T."/>
            <person name="Ge H."/>
            <person name="Shen B."/>
        </authorList>
    </citation>
    <scope>NUCLEOTIDE SEQUENCE [LARGE SCALE GENOMIC DNA]</scope>
    <source>
        <strain evidence="6 7">DCA2648</strain>
    </source>
</reference>
<evidence type="ECO:0000256" key="2">
    <source>
        <dbReference type="ARBA" id="ARBA00023125"/>
    </source>
</evidence>
<accession>A0A1Q4V1U9</accession>
<name>A0A1Q4V1U9_9ACTN</name>
<organism evidence="6 7">
    <name type="scientific">Streptomyces uncialis</name>
    <dbReference type="NCBI Taxonomy" id="1048205"/>
    <lineage>
        <taxon>Bacteria</taxon>
        <taxon>Bacillati</taxon>
        <taxon>Actinomycetota</taxon>
        <taxon>Actinomycetes</taxon>
        <taxon>Kitasatosporales</taxon>
        <taxon>Streptomycetaceae</taxon>
        <taxon>Streptomyces</taxon>
    </lineage>
</organism>
<comment type="caution">
    <text evidence="6">The sequence shown here is derived from an EMBL/GenBank/DDBJ whole genome shotgun (WGS) entry which is preliminary data.</text>
</comment>
<evidence type="ECO:0000256" key="4">
    <source>
        <dbReference type="SAM" id="MobiDB-lite"/>
    </source>
</evidence>
<keyword evidence="2" id="KW-0238">DNA-binding</keyword>
<dbReference type="PANTHER" id="PTHR30349:SF41">
    <property type="entry name" value="INTEGRASE_RECOMBINASE PROTEIN MJ0367-RELATED"/>
    <property type="match status" value="1"/>
</dbReference>